<evidence type="ECO:0000313" key="2">
    <source>
        <dbReference type="Proteomes" id="UP000233837"/>
    </source>
</evidence>
<reference evidence="1 2" key="2">
    <citation type="journal article" date="2017" name="Nature">
        <title>The Apostasia genome and the evolution of orchids.</title>
        <authorList>
            <person name="Zhang G.Q."/>
            <person name="Liu K.W."/>
            <person name="Li Z."/>
            <person name="Lohaus R."/>
            <person name="Hsiao Y.Y."/>
            <person name="Niu S.C."/>
            <person name="Wang J.Y."/>
            <person name="Lin Y.C."/>
            <person name="Xu Q."/>
            <person name="Chen L.J."/>
            <person name="Yoshida K."/>
            <person name="Fujiwara S."/>
            <person name="Wang Z.W."/>
            <person name="Zhang Y.Q."/>
            <person name="Mitsuda N."/>
            <person name="Wang M."/>
            <person name="Liu G.H."/>
            <person name="Pecoraro L."/>
            <person name="Huang H.X."/>
            <person name="Xiao X.J."/>
            <person name="Lin M."/>
            <person name="Wu X.Y."/>
            <person name="Wu W.L."/>
            <person name="Chen Y.Y."/>
            <person name="Chang S.B."/>
            <person name="Sakamoto S."/>
            <person name="Ohme-Takagi M."/>
            <person name="Yagi M."/>
            <person name="Zeng S.J."/>
            <person name="Shen C.Y."/>
            <person name="Yeh C.M."/>
            <person name="Luo Y.B."/>
            <person name="Tsai W.C."/>
            <person name="Van de Peer Y."/>
            <person name="Liu Z.J."/>
        </authorList>
    </citation>
    <scope>NUCLEOTIDE SEQUENCE [LARGE SCALE GENOMIC DNA]</scope>
    <source>
        <tissue evidence="1">The whole plant</tissue>
    </source>
</reference>
<keyword evidence="2" id="KW-1185">Reference proteome</keyword>
<reference evidence="1 2" key="1">
    <citation type="journal article" date="2016" name="Sci. Rep.">
        <title>The Dendrobium catenatum Lindl. genome sequence provides insights into polysaccharide synthase, floral development and adaptive evolution.</title>
        <authorList>
            <person name="Zhang G.Q."/>
            <person name="Xu Q."/>
            <person name="Bian C."/>
            <person name="Tsai W.C."/>
            <person name="Yeh C.M."/>
            <person name="Liu K.W."/>
            <person name="Yoshida K."/>
            <person name="Zhang L.S."/>
            <person name="Chang S.B."/>
            <person name="Chen F."/>
            <person name="Shi Y."/>
            <person name="Su Y.Y."/>
            <person name="Zhang Y.Q."/>
            <person name="Chen L.J."/>
            <person name="Yin Y."/>
            <person name="Lin M."/>
            <person name="Huang H."/>
            <person name="Deng H."/>
            <person name="Wang Z.W."/>
            <person name="Zhu S.L."/>
            <person name="Zhao X."/>
            <person name="Deng C."/>
            <person name="Niu S.C."/>
            <person name="Huang J."/>
            <person name="Wang M."/>
            <person name="Liu G.H."/>
            <person name="Yang H.J."/>
            <person name="Xiao X.J."/>
            <person name="Hsiao Y.Y."/>
            <person name="Wu W.L."/>
            <person name="Chen Y.Y."/>
            <person name="Mitsuda N."/>
            <person name="Ohme-Takagi M."/>
            <person name="Luo Y.B."/>
            <person name="Van de Peer Y."/>
            <person name="Liu Z.J."/>
        </authorList>
    </citation>
    <scope>NUCLEOTIDE SEQUENCE [LARGE SCALE GENOMIC DNA]</scope>
    <source>
        <tissue evidence="1">The whole plant</tissue>
    </source>
</reference>
<dbReference type="AlphaFoldDB" id="A0A2I0VPM0"/>
<gene>
    <name evidence="1" type="ORF">MA16_Dca027255</name>
</gene>
<organism evidence="1 2">
    <name type="scientific">Dendrobium catenatum</name>
    <dbReference type="NCBI Taxonomy" id="906689"/>
    <lineage>
        <taxon>Eukaryota</taxon>
        <taxon>Viridiplantae</taxon>
        <taxon>Streptophyta</taxon>
        <taxon>Embryophyta</taxon>
        <taxon>Tracheophyta</taxon>
        <taxon>Spermatophyta</taxon>
        <taxon>Magnoliopsida</taxon>
        <taxon>Liliopsida</taxon>
        <taxon>Asparagales</taxon>
        <taxon>Orchidaceae</taxon>
        <taxon>Epidendroideae</taxon>
        <taxon>Malaxideae</taxon>
        <taxon>Dendrobiinae</taxon>
        <taxon>Dendrobium</taxon>
    </lineage>
</organism>
<dbReference type="EMBL" id="KZ503347">
    <property type="protein sequence ID" value="PKU65358.1"/>
    <property type="molecule type" value="Genomic_DNA"/>
</dbReference>
<proteinExistence type="predicted"/>
<accession>A0A2I0VPM0</accession>
<name>A0A2I0VPM0_9ASPA</name>
<sequence length="67" mass="7362">MLNLDPGGAQVGLECVSRRVQEQVSATERHVQAWVNRCGTSTVKWVSQTDAHGGCRVMCDTSCEKVR</sequence>
<protein>
    <submittedName>
        <fullName evidence="1">Uncharacterized protein</fullName>
    </submittedName>
</protein>
<dbReference type="Proteomes" id="UP000233837">
    <property type="component" value="Unassembled WGS sequence"/>
</dbReference>
<evidence type="ECO:0000313" key="1">
    <source>
        <dbReference type="EMBL" id="PKU65358.1"/>
    </source>
</evidence>